<dbReference type="AlphaFoldDB" id="A0A3D9HGH1"/>
<feature type="domain" description="Glycosyl transferase family 1" evidence="1">
    <location>
        <begin position="203"/>
        <end position="366"/>
    </location>
</feature>
<organism evidence="3 4">
    <name type="scientific">Seonamhaeicola aphaedonensis</name>
    <dbReference type="NCBI Taxonomy" id="1461338"/>
    <lineage>
        <taxon>Bacteria</taxon>
        <taxon>Pseudomonadati</taxon>
        <taxon>Bacteroidota</taxon>
        <taxon>Flavobacteriia</taxon>
        <taxon>Flavobacteriales</taxon>
        <taxon>Flavobacteriaceae</taxon>
    </lineage>
</organism>
<dbReference type="Pfam" id="PF00534">
    <property type="entry name" value="Glycos_transf_1"/>
    <property type="match status" value="1"/>
</dbReference>
<dbReference type="PANTHER" id="PTHR12526">
    <property type="entry name" value="GLYCOSYLTRANSFERASE"/>
    <property type="match status" value="1"/>
</dbReference>
<comment type="caution">
    <text evidence="3">The sequence shown here is derived from an EMBL/GenBank/DDBJ whole genome shotgun (WGS) entry which is preliminary data.</text>
</comment>
<sequence length="392" mass="44684">MKIAIYSGSIPSTTFIENLIKGVASEHEVLLFGKQTAHVKYDSPNIKIYGTPKNKFANVIMTLFRVLKLMVLYPKRFVLLWKELKIYEGEYKRWNILSRLVPVILNKPDVFHIQWAKDIKQWVFLKDKFGVKLVLSLRGAHINYSPIADEELANTYKQLFPKVDRFHAVSQAIALEAQKYHADKDKIELIHSPIAKPTFDAFRVFEKNNSDGFHIVSVGRFHWKKGYKYAIDAVKLLKEQGVQIHYTIIASNVVSEAVLFQIHQLGLENEITIMKGLPQEILFKKMQSFDAVILPSLEEGIANVVLEAMALGVPVISTDCGGMAEVVIPNKTGWLVPVRNPEALVQAVIELSQTSESELQNITKQAHEFVKLHFNAEDSIKQFLELYREIVN</sequence>
<evidence type="ECO:0000313" key="3">
    <source>
        <dbReference type="EMBL" id="RED48361.1"/>
    </source>
</evidence>
<evidence type="ECO:0000259" key="1">
    <source>
        <dbReference type="Pfam" id="PF00534"/>
    </source>
</evidence>
<dbReference type="SUPFAM" id="SSF53756">
    <property type="entry name" value="UDP-Glycosyltransferase/glycogen phosphorylase"/>
    <property type="match status" value="1"/>
</dbReference>
<gene>
    <name evidence="3" type="ORF">DFQ02_104207</name>
</gene>
<keyword evidence="3" id="KW-0808">Transferase</keyword>
<dbReference type="InterPro" id="IPR028098">
    <property type="entry name" value="Glyco_trans_4-like_N"/>
</dbReference>
<keyword evidence="4" id="KW-1185">Reference proteome</keyword>
<dbReference type="Pfam" id="PF13439">
    <property type="entry name" value="Glyco_transf_4"/>
    <property type="match status" value="1"/>
</dbReference>
<proteinExistence type="predicted"/>
<evidence type="ECO:0000259" key="2">
    <source>
        <dbReference type="Pfam" id="PF13439"/>
    </source>
</evidence>
<dbReference type="RefSeq" id="WP_116524009.1">
    <property type="nucleotide sequence ID" value="NZ_QRDX01000004.1"/>
</dbReference>
<dbReference type="GO" id="GO:0016757">
    <property type="term" value="F:glycosyltransferase activity"/>
    <property type="evidence" value="ECO:0007669"/>
    <property type="project" value="InterPro"/>
</dbReference>
<name>A0A3D9HGH1_9FLAO</name>
<dbReference type="Proteomes" id="UP000256629">
    <property type="component" value="Unassembled WGS sequence"/>
</dbReference>
<evidence type="ECO:0000313" key="4">
    <source>
        <dbReference type="Proteomes" id="UP000256629"/>
    </source>
</evidence>
<dbReference type="OrthoDB" id="596635at2"/>
<feature type="domain" description="Glycosyltransferase subfamily 4-like N-terminal" evidence="2">
    <location>
        <begin position="87"/>
        <end position="194"/>
    </location>
</feature>
<dbReference type="Gene3D" id="3.40.50.2000">
    <property type="entry name" value="Glycogen Phosphorylase B"/>
    <property type="match status" value="2"/>
</dbReference>
<accession>A0A3D9HGH1</accession>
<dbReference type="CDD" id="cd03801">
    <property type="entry name" value="GT4_PimA-like"/>
    <property type="match status" value="1"/>
</dbReference>
<protein>
    <submittedName>
        <fullName evidence="3">Colanic acid/amylovoran biosynthesis glycosyltransferase</fullName>
    </submittedName>
</protein>
<dbReference type="EMBL" id="QRDX01000004">
    <property type="protein sequence ID" value="RED48361.1"/>
    <property type="molecule type" value="Genomic_DNA"/>
</dbReference>
<dbReference type="InterPro" id="IPR001296">
    <property type="entry name" value="Glyco_trans_1"/>
</dbReference>
<dbReference type="PANTHER" id="PTHR12526:SF630">
    <property type="entry name" value="GLYCOSYLTRANSFERASE"/>
    <property type="match status" value="1"/>
</dbReference>
<reference evidence="3 4" key="1">
    <citation type="submission" date="2018-07" db="EMBL/GenBank/DDBJ databases">
        <title>Genomic Encyclopedia of Type Strains, Phase III (KMG-III): the genomes of soil and plant-associated and newly described type strains.</title>
        <authorList>
            <person name="Whitman W."/>
        </authorList>
    </citation>
    <scope>NUCLEOTIDE SEQUENCE [LARGE SCALE GENOMIC DNA]</scope>
    <source>
        <strain evidence="3 4">CECT 8487</strain>
    </source>
</reference>